<evidence type="ECO:0000256" key="9">
    <source>
        <dbReference type="ARBA" id="ARBA00023136"/>
    </source>
</evidence>
<dbReference type="SUPFAM" id="SSF52540">
    <property type="entry name" value="P-loop containing nucleoside triphosphate hydrolases"/>
    <property type="match status" value="2"/>
</dbReference>
<evidence type="ECO:0000256" key="2">
    <source>
        <dbReference type="ARBA" id="ARBA00008894"/>
    </source>
</evidence>
<dbReference type="Pfam" id="PF18052">
    <property type="entry name" value="Rx_N"/>
    <property type="match status" value="1"/>
</dbReference>
<dbReference type="Gene3D" id="3.40.50.300">
    <property type="entry name" value="P-loop containing nucleotide triphosphate hydrolases"/>
    <property type="match status" value="2"/>
</dbReference>
<keyword evidence="5" id="KW-0547">Nucleotide-binding</keyword>
<dbReference type="SUPFAM" id="SSF52058">
    <property type="entry name" value="L domain-like"/>
    <property type="match status" value="2"/>
</dbReference>
<dbReference type="InterPro" id="IPR002182">
    <property type="entry name" value="NB-ARC"/>
</dbReference>
<evidence type="ECO:0000256" key="5">
    <source>
        <dbReference type="ARBA" id="ARBA00022741"/>
    </source>
</evidence>
<name>A0A9J5Z5Q9_SOLCO</name>
<evidence type="ECO:0000256" key="4">
    <source>
        <dbReference type="ARBA" id="ARBA00022737"/>
    </source>
</evidence>
<feature type="domain" description="NB-ARC" evidence="11">
    <location>
        <begin position="159"/>
        <end position="329"/>
    </location>
</feature>
<evidence type="ECO:0000256" key="3">
    <source>
        <dbReference type="ARBA" id="ARBA00022614"/>
    </source>
</evidence>
<proteinExistence type="inferred from homology"/>
<keyword evidence="3" id="KW-0433">Leucine-rich repeat</keyword>
<dbReference type="InterPro" id="IPR036388">
    <property type="entry name" value="WH-like_DNA-bd_sf"/>
</dbReference>
<feature type="non-terminal residue" evidence="14">
    <location>
        <position position="1350"/>
    </location>
</feature>
<feature type="coiled-coil region" evidence="10">
    <location>
        <begin position="70"/>
        <end position="133"/>
    </location>
</feature>
<evidence type="ECO:0000256" key="10">
    <source>
        <dbReference type="SAM" id="Coils"/>
    </source>
</evidence>
<dbReference type="Gene3D" id="1.10.10.10">
    <property type="entry name" value="Winged helix-like DNA-binding domain superfamily/Winged helix DNA-binding domain"/>
    <property type="match status" value="1"/>
</dbReference>
<dbReference type="GO" id="GO:0016020">
    <property type="term" value="C:membrane"/>
    <property type="evidence" value="ECO:0007669"/>
    <property type="project" value="UniProtKB-SubCell"/>
</dbReference>
<dbReference type="Gene3D" id="1.10.8.430">
    <property type="entry name" value="Helical domain of apoptotic protease-activating factors"/>
    <property type="match status" value="2"/>
</dbReference>
<dbReference type="InterPro" id="IPR041118">
    <property type="entry name" value="Rx_N"/>
</dbReference>
<evidence type="ECO:0000259" key="11">
    <source>
        <dbReference type="Pfam" id="PF00931"/>
    </source>
</evidence>
<dbReference type="GO" id="GO:0043531">
    <property type="term" value="F:ADP binding"/>
    <property type="evidence" value="ECO:0007669"/>
    <property type="project" value="InterPro"/>
</dbReference>
<accession>A0A9J5Z5Q9</accession>
<dbReference type="GO" id="GO:0005524">
    <property type="term" value="F:ATP binding"/>
    <property type="evidence" value="ECO:0007669"/>
    <property type="project" value="UniProtKB-KW"/>
</dbReference>
<evidence type="ECO:0000256" key="7">
    <source>
        <dbReference type="ARBA" id="ARBA00022840"/>
    </source>
</evidence>
<keyword evidence="9" id="KW-0472">Membrane</keyword>
<evidence type="ECO:0000256" key="1">
    <source>
        <dbReference type="ARBA" id="ARBA00004170"/>
    </source>
</evidence>
<feature type="domain" description="NB-ARC" evidence="11">
    <location>
        <begin position="1152"/>
        <end position="1243"/>
    </location>
</feature>
<dbReference type="Proteomes" id="UP000824120">
    <property type="component" value="Chromosome 4"/>
</dbReference>
<dbReference type="PANTHER" id="PTHR23155">
    <property type="entry name" value="DISEASE RESISTANCE PROTEIN RP"/>
    <property type="match status" value="1"/>
</dbReference>
<evidence type="ECO:0000256" key="8">
    <source>
        <dbReference type="ARBA" id="ARBA00023054"/>
    </source>
</evidence>
<dbReference type="Gene3D" id="1.20.5.4130">
    <property type="match status" value="1"/>
</dbReference>
<dbReference type="FunFam" id="3.40.50.300:FF:001091">
    <property type="entry name" value="Probable disease resistance protein At1g61300"/>
    <property type="match status" value="1"/>
</dbReference>
<dbReference type="PANTHER" id="PTHR23155:SF1193">
    <property type="entry name" value="DISEASE RESISTANCE PROTEIN RPP13-RELATED"/>
    <property type="match status" value="1"/>
</dbReference>
<dbReference type="Pfam" id="PF23559">
    <property type="entry name" value="WHD_DRP"/>
    <property type="match status" value="1"/>
</dbReference>
<dbReference type="InterPro" id="IPR058922">
    <property type="entry name" value="WHD_DRP"/>
</dbReference>
<feature type="domain" description="Disease resistance N-terminal" evidence="12">
    <location>
        <begin position="5"/>
        <end position="92"/>
    </location>
</feature>
<keyword evidence="15" id="KW-1185">Reference proteome</keyword>
<gene>
    <name evidence="14" type="ORF">H5410_019482</name>
</gene>
<keyword evidence="6" id="KW-0611">Plant defense</keyword>
<evidence type="ECO:0000259" key="13">
    <source>
        <dbReference type="Pfam" id="PF23559"/>
    </source>
</evidence>
<dbReference type="InterPro" id="IPR032675">
    <property type="entry name" value="LRR_dom_sf"/>
</dbReference>
<dbReference type="InterPro" id="IPR044974">
    <property type="entry name" value="Disease_R_plants"/>
</dbReference>
<comment type="similarity">
    <text evidence="2">Belongs to the disease resistance NB-LRR family.</text>
</comment>
<dbReference type="Pfam" id="PF00931">
    <property type="entry name" value="NB-ARC"/>
    <property type="match status" value="2"/>
</dbReference>
<dbReference type="InterPro" id="IPR027417">
    <property type="entry name" value="P-loop_NTPase"/>
</dbReference>
<dbReference type="GO" id="GO:0098542">
    <property type="term" value="P:defense response to other organism"/>
    <property type="evidence" value="ECO:0007669"/>
    <property type="project" value="TreeGrafter"/>
</dbReference>
<comment type="caution">
    <text evidence="14">The sequence shown here is derived from an EMBL/GenBank/DDBJ whole genome shotgun (WGS) entry which is preliminary data.</text>
</comment>
<evidence type="ECO:0000259" key="12">
    <source>
        <dbReference type="Pfam" id="PF18052"/>
    </source>
</evidence>
<organism evidence="14 15">
    <name type="scientific">Solanum commersonii</name>
    <name type="common">Commerson's wild potato</name>
    <name type="synonym">Commerson's nightshade</name>
    <dbReference type="NCBI Taxonomy" id="4109"/>
    <lineage>
        <taxon>Eukaryota</taxon>
        <taxon>Viridiplantae</taxon>
        <taxon>Streptophyta</taxon>
        <taxon>Embryophyta</taxon>
        <taxon>Tracheophyta</taxon>
        <taxon>Spermatophyta</taxon>
        <taxon>Magnoliopsida</taxon>
        <taxon>eudicotyledons</taxon>
        <taxon>Gunneridae</taxon>
        <taxon>Pentapetalae</taxon>
        <taxon>asterids</taxon>
        <taxon>lamiids</taxon>
        <taxon>Solanales</taxon>
        <taxon>Solanaceae</taxon>
        <taxon>Solanoideae</taxon>
        <taxon>Solaneae</taxon>
        <taxon>Solanum</taxon>
    </lineage>
</organism>
<feature type="domain" description="Disease resistance protein winged helix" evidence="13">
    <location>
        <begin position="413"/>
        <end position="483"/>
    </location>
</feature>
<dbReference type="CDD" id="cd14798">
    <property type="entry name" value="RX-CC_like"/>
    <property type="match status" value="1"/>
</dbReference>
<sequence length="1350" mass="152771">MADAVVNFLVENLLQLITENVKLIGGAKGELDNLLKIAQQLKAFLDDAAKYGYTNSEQWKVLVIEIHKTVHRAEDAIDKFLVQAKQHQEKNKMGRIFDWPSHLVKVRNLAAEIKGINDQVKELRSSNQALQATPVVEHHKKEEVTQGPSLENDAVVGFDKEANTVIQRLVEGPMDSVDIIPVVGMPGLGKTTLARKIYNDSKLTYEFYSIVWVYVGKECKAKDIYLRILKFFKKNIEDHLNDDVDTLAKAIGGYIKKGGRCLIVLDDVWEDEVIDHVRKVFAENQKGHRIMMTTRDSCVAKFANPKPHELKFLEKEESFELLVTRVFGKVSCPNELVRTGKKIAEKCGGVPLVVVVIAGALRGRLDKKDWERVDRNVVQHFGVHTEDSCLKFVKMSYDHLPQEVQMCFLYCGVFPRGFDIPCWKLIRLWIAEGLIKPQPKFTLEEIAEFCLTDLLNRNLVIIMQKRSDGQIKTCRLHDMLYQFCKMEASNRCLFQEPDQSTLDPDTCRRLCIQPSNLSDFLSTAPVAEHVRSFYCFSSKQKPIDLSPNEIKLIHKAFPLMRVLDVESLKFIFSKDFNQLFHLRYIAISGDFKALPPTFGKFWNLQTLILNTSTLEPTLEVKPEIWNLLQLRHLHTNIPAKLPSPTTTTGKPSCLQTLSMVAPESCEKDVLAKACNVRKLSIRGQMAAFLGAYKGGINNLEELQCLEHLKLLNDVLFINKTLHLPPAFSNLVSTVKKLTLTNTRFAWSEADKLGTLESLEVLKFKENAFTGHLWKPKSGFSALQVLWIERSELESWEASVINFPVLRQLVLISCVELDAVPLELADIPSLQEMRLDNTSKAVKSAKNVRDIKTSKSMKLKLSIFPPENESKVPHTSEPTLDVKADIWNLLQLRHLHTNIPAKLPSPTVTTGKPSCLQTLSMVAPESCKKDVLAKARHLKKLSIRGQMEAFLESSSGISNLEDLKCLERLKLLNDVLYMNKTVQLPAAFFRLVRTVKKLTLANTRFAWNEAEKLAQMESLEVLWIERAGLETWEASNLSYPILRSLVLVSCDKLNAIPFELADIPNLCEMKVDNTIKAVKSAKDILEHKKTQNMVFKFSIFPPESESKSKATQRESGLRSGVMCMMLQHFMFSVVQSSDKGPSLENDEVVGFDEEANKVIKRLVEGPEESLDIIPVVGMPGLGKTTLARKIYNDSTLSFEFFSILWVYVGQEYNIKDIYLRILKSFKQSREDYLNEDLNTLAKKVFPENKKGHRIMMTTRDGYLAAYVNPEPHILRFLTSEESFDLLVNMVFGKGSCPDELVELGKSIAESCGGAPGAVSVIAGALRGCSSRNDWIRVQKNVAEHLYNNNQE</sequence>
<dbReference type="InterPro" id="IPR038005">
    <property type="entry name" value="RX-like_CC"/>
</dbReference>
<evidence type="ECO:0000313" key="14">
    <source>
        <dbReference type="EMBL" id="KAG5608201.1"/>
    </source>
</evidence>
<evidence type="ECO:0000256" key="6">
    <source>
        <dbReference type="ARBA" id="ARBA00022821"/>
    </source>
</evidence>
<dbReference type="PRINTS" id="PR00364">
    <property type="entry name" value="DISEASERSIST"/>
</dbReference>
<dbReference type="FunFam" id="1.10.10.10:FF:000322">
    <property type="entry name" value="Probable disease resistance protein At1g63360"/>
    <property type="match status" value="1"/>
</dbReference>
<keyword evidence="8 10" id="KW-0175">Coiled coil</keyword>
<reference evidence="14 15" key="1">
    <citation type="submission" date="2020-09" db="EMBL/GenBank/DDBJ databases">
        <title>De no assembly of potato wild relative species, Solanum commersonii.</title>
        <authorList>
            <person name="Cho K."/>
        </authorList>
    </citation>
    <scope>NUCLEOTIDE SEQUENCE [LARGE SCALE GENOMIC DNA]</scope>
    <source>
        <strain evidence="14">LZ3.2</strain>
        <tissue evidence="14">Leaf</tissue>
    </source>
</reference>
<keyword evidence="4" id="KW-0677">Repeat</keyword>
<keyword evidence="7" id="KW-0067">ATP-binding</keyword>
<dbReference type="Gene3D" id="3.80.10.10">
    <property type="entry name" value="Ribonuclease Inhibitor"/>
    <property type="match status" value="2"/>
</dbReference>
<dbReference type="InterPro" id="IPR042197">
    <property type="entry name" value="Apaf_helical"/>
</dbReference>
<evidence type="ECO:0008006" key="16">
    <source>
        <dbReference type="Google" id="ProtNLM"/>
    </source>
</evidence>
<protein>
    <recommendedName>
        <fullName evidence="16">NRC1</fullName>
    </recommendedName>
</protein>
<dbReference type="OrthoDB" id="646178at2759"/>
<dbReference type="EMBL" id="JACXVP010000004">
    <property type="protein sequence ID" value="KAG5608201.1"/>
    <property type="molecule type" value="Genomic_DNA"/>
</dbReference>
<evidence type="ECO:0000313" key="15">
    <source>
        <dbReference type="Proteomes" id="UP000824120"/>
    </source>
</evidence>
<comment type="subcellular location">
    <subcellularLocation>
        <location evidence="1">Membrane</location>
        <topology evidence="1">Peripheral membrane protein</topology>
    </subcellularLocation>
</comment>
<dbReference type="GO" id="GO:0051607">
    <property type="term" value="P:defense response to virus"/>
    <property type="evidence" value="ECO:0007669"/>
    <property type="project" value="UniProtKB-ARBA"/>
</dbReference>